<keyword evidence="2" id="KW-1185">Reference proteome</keyword>
<accession>A0A511V7I6</accession>
<evidence type="ECO:0000313" key="1">
    <source>
        <dbReference type="EMBL" id="GEN34926.1"/>
    </source>
</evidence>
<organism evidence="1 2">
    <name type="scientific">Aneurinibacillus danicus</name>
    <dbReference type="NCBI Taxonomy" id="267746"/>
    <lineage>
        <taxon>Bacteria</taxon>
        <taxon>Bacillati</taxon>
        <taxon>Bacillota</taxon>
        <taxon>Bacilli</taxon>
        <taxon>Bacillales</taxon>
        <taxon>Paenibacillaceae</taxon>
        <taxon>Aneurinibacillus group</taxon>
        <taxon>Aneurinibacillus</taxon>
    </lineage>
</organism>
<dbReference type="EMBL" id="BJXX01000104">
    <property type="protein sequence ID" value="GEN34926.1"/>
    <property type="molecule type" value="Genomic_DNA"/>
</dbReference>
<dbReference type="Proteomes" id="UP000321157">
    <property type="component" value="Unassembled WGS sequence"/>
</dbReference>
<comment type="caution">
    <text evidence="1">The sequence shown here is derived from an EMBL/GenBank/DDBJ whole genome shotgun (WGS) entry which is preliminary data.</text>
</comment>
<protein>
    <submittedName>
        <fullName evidence="1">Uncharacterized protein</fullName>
    </submittedName>
</protein>
<sequence length="60" mass="7156">MATAHLLLRIIYHMLQDRVPYQELGWEYVPNPTRGVEYWIRKIESQGFTVQLEPHEITST</sequence>
<reference evidence="1 2" key="1">
    <citation type="submission" date="2019-07" db="EMBL/GenBank/DDBJ databases">
        <title>Whole genome shotgun sequence of Aneurinibacillus danicus NBRC 102444.</title>
        <authorList>
            <person name="Hosoyama A."/>
            <person name="Uohara A."/>
            <person name="Ohji S."/>
            <person name="Ichikawa N."/>
        </authorList>
    </citation>
    <scope>NUCLEOTIDE SEQUENCE [LARGE SCALE GENOMIC DNA]</scope>
    <source>
        <strain evidence="1 2">NBRC 102444</strain>
    </source>
</reference>
<dbReference type="AlphaFoldDB" id="A0A511V7I6"/>
<name>A0A511V7I6_9BACL</name>
<evidence type="ECO:0000313" key="2">
    <source>
        <dbReference type="Proteomes" id="UP000321157"/>
    </source>
</evidence>
<gene>
    <name evidence="1" type="ORF">ADA01nite_23860</name>
</gene>
<proteinExistence type="predicted"/>